<accession>A0A8H6ICM2</accession>
<evidence type="ECO:0000256" key="4">
    <source>
        <dbReference type="ARBA" id="ARBA00022927"/>
    </source>
</evidence>
<dbReference type="GO" id="GO:0019905">
    <property type="term" value="F:syntaxin binding"/>
    <property type="evidence" value="ECO:0007669"/>
    <property type="project" value="TreeGrafter"/>
</dbReference>
<dbReference type="PANTHER" id="PTHR14190">
    <property type="entry name" value="SUPPRESSOR OF ACTIN MUTATIONS 2/VACUOLAR PROTEIN SORTING 52"/>
    <property type="match status" value="1"/>
</dbReference>
<dbReference type="Proteomes" id="UP000521943">
    <property type="component" value="Unassembled WGS sequence"/>
</dbReference>
<dbReference type="Pfam" id="PF04129">
    <property type="entry name" value="Vps52_CC"/>
    <property type="match status" value="1"/>
</dbReference>
<dbReference type="PANTHER" id="PTHR14190:SF7">
    <property type="entry name" value="VACUOLAR PROTEIN SORTING-ASSOCIATED PROTEIN 52 HOMOLOG"/>
    <property type="match status" value="1"/>
</dbReference>
<feature type="domain" description="Vps52 C-terminal" evidence="7">
    <location>
        <begin position="398"/>
        <end position="577"/>
    </location>
</feature>
<dbReference type="GO" id="GO:0005829">
    <property type="term" value="C:cytosol"/>
    <property type="evidence" value="ECO:0007669"/>
    <property type="project" value="GOC"/>
</dbReference>
<sequence>MISRSTSTVTRLLNSSSDLVTGIMASIESENTSQGDFYQERAKEFVELHDQVETSVNLLDSLESFLSTFQKDLDAVAGQISELQDRSKDIEGRLKSRRRIERPLSSLLSDITISPSLAAIILDTNVGEPWIEAIDQFEQRLITSRSRTRVKAARDLGEVAEGLRIVAATKLRGFFLALFQPIRSSVTTNMQVIQTSVLLKYSTLFAFLQRQAPAVANELQRAYVGAARLYYETGFRRYARSLGSIKTRTPEKFEPIVNMGEREAELNLQRLQHAKMDGPGVTLAFMADNKAHKEPIEALFRSLLLVFMDNATAEYTFITAFFATSQSSDTVESSLSLLTPNAVVPTPTMMATPDTVTFEQNRSPVASEYEGSSRHVSGAMPGIGSVLASTKEDQALVDSIWRQVMDPVTEYCQTFLKTVLEPMPAAVPLLTMIRLTEDIVTEVQKRRCPPAENFIFGIRIQMWPVFQKVMHEHIESLKKLAEGTSGGYFSRSSPVTDASVAKAARHYVNFFNSFVCLTEHEEETMIFSNLQRLREELAKLISRHTEKITDVVAKATAQSALYEIILQDLSKGTQHSAHLKLQKEIAHWAYLDEEAKRKIVSAGQSRPRHSDTPHT</sequence>
<dbReference type="GO" id="GO:0042147">
    <property type="term" value="P:retrograde transport, endosome to Golgi"/>
    <property type="evidence" value="ECO:0007669"/>
    <property type="project" value="TreeGrafter"/>
</dbReference>
<comment type="caution">
    <text evidence="8">The sequence shown here is derived from an EMBL/GenBank/DDBJ whole genome shotgun (WGS) entry which is preliminary data.</text>
</comment>
<reference evidence="8 9" key="1">
    <citation type="submission" date="2020-07" db="EMBL/GenBank/DDBJ databases">
        <title>Comparative genomics of pyrophilous fungi reveals a link between fire events and developmental genes.</title>
        <authorList>
            <consortium name="DOE Joint Genome Institute"/>
            <person name="Steindorff A.S."/>
            <person name="Carver A."/>
            <person name="Calhoun S."/>
            <person name="Stillman K."/>
            <person name="Liu H."/>
            <person name="Lipzen A."/>
            <person name="Pangilinan J."/>
            <person name="Labutti K."/>
            <person name="Bruns T.D."/>
            <person name="Grigoriev I.V."/>
        </authorList>
    </citation>
    <scope>NUCLEOTIDE SEQUENCE [LARGE SCALE GENOMIC DNA]</scope>
    <source>
        <strain evidence="8 9">CBS 144469</strain>
    </source>
</reference>
<evidence type="ECO:0000259" key="6">
    <source>
        <dbReference type="Pfam" id="PF04129"/>
    </source>
</evidence>
<dbReference type="AlphaFoldDB" id="A0A8H6ICM2"/>
<evidence type="ECO:0000259" key="7">
    <source>
        <dbReference type="Pfam" id="PF20655"/>
    </source>
</evidence>
<dbReference type="GO" id="GO:0000938">
    <property type="term" value="C:GARP complex"/>
    <property type="evidence" value="ECO:0007669"/>
    <property type="project" value="TreeGrafter"/>
</dbReference>
<dbReference type="InterPro" id="IPR007258">
    <property type="entry name" value="Vps52"/>
</dbReference>
<comment type="subcellular location">
    <subcellularLocation>
        <location evidence="1">Golgi apparatus</location>
        <location evidence="1">trans-Golgi network</location>
    </subcellularLocation>
</comment>
<dbReference type="GO" id="GO:0006896">
    <property type="term" value="P:Golgi to vacuole transport"/>
    <property type="evidence" value="ECO:0007669"/>
    <property type="project" value="TreeGrafter"/>
</dbReference>
<dbReference type="GO" id="GO:0032456">
    <property type="term" value="P:endocytic recycling"/>
    <property type="evidence" value="ECO:0007669"/>
    <property type="project" value="TreeGrafter"/>
</dbReference>
<evidence type="ECO:0000313" key="9">
    <source>
        <dbReference type="Proteomes" id="UP000521943"/>
    </source>
</evidence>
<feature type="domain" description="Vps52 C-terminal" evidence="7">
    <location>
        <begin position="275"/>
        <end position="327"/>
    </location>
</feature>
<evidence type="ECO:0000256" key="1">
    <source>
        <dbReference type="ARBA" id="ARBA00004601"/>
    </source>
</evidence>
<keyword evidence="5" id="KW-0333">Golgi apparatus</keyword>
<dbReference type="InterPro" id="IPR048319">
    <property type="entry name" value="Vps52_CC"/>
</dbReference>
<feature type="domain" description="Vps52 coiled-coil" evidence="6">
    <location>
        <begin position="42"/>
        <end position="208"/>
    </location>
</feature>
<comment type="similarity">
    <text evidence="2">Belongs to the VPS52 family.</text>
</comment>
<keyword evidence="9" id="KW-1185">Reference proteome</keyword>
<dbReference type="OrthoDB" id="19482at2759"/>
<dbReference type="EMBL" id="JACGCI010000007">
    <property type="protein sequence ID" value="KAF6762609.1"/>
    <property type="molecule type" value="Genomic_DNA"/>
</dbReference>
<keyword evidence="3" id="KW-0813">Transport</keyword>
<evidence type="ECO:0000256" key="2">
    <source>
        <dbReference type="ARBA" id="ARBA00008180"/>
    </source>
</evidence>
<evidence type="ECO:0000256" key="3">
    <source>
        <dbReference type="ARBA" id="ARBA00022448"/>
    </source>
</evidence>
<evidence type="ECO:0000313" key="8">
    <source>
        <dbReference type="EMBL" id="KAF6762609.1"/>
    </source>
</evidence>
<dbReference type="GO" id="GO:0015031">
    <property type="term" value="P:protein transport"/>
    <property type="evidence" value="ECO:0007669"/>
    <property type="project" value="UniProtKB-KW"/>
</dbReference>
<gene>
    <name evidence="8" type="ORF">DFP72DRAFT_876338</name>
</gene>
<keyword evidence="4" id="KW-0653">Protein transport</keyword>
<dbReference type="Pfam" id="PF20655">
    <property type="entry name" value="Vps52_C"/>
    <property type="match status" value="2"/>
</dbReference>
<name>A0A8H6ICM2_9AGAR</name>
<organism evidence="8 9">
    <name type="scientific">Ephemerocybe angulata</name>
    <dbReference type="NCBI Taxonomy" id="980116"/>
    <lineage>
        <taxon>Eukaryota</taxon>
        <taxon>Fungi</taxon>
        <taxon>Dikarya</taxon>
        <taxon>Basidiomycota</taxon>
        <taxon>Agaricomycotina</taxon>
        <taxon>Agaricomycetes</taxon>
        <taxon>Agaricomycetidae</taxon>
        <taxon>Agaricales</taxon>
        <taxon>Agaricineae</taxon>
        <taxon>Psathyrellaceae</taxon>
        <taxon>Ephemerocybe</taxon>
    </lineage>
</organism>
<proteinExistence type="inferred from homology"/>
<evidence type="ECO:0000256" key="5">
    <source>
        <dbReference type="ARBA" id="ARBA00023034"/>
    </source>
</evidence>
<protein>
    <submittedName>
        <fullName evidence="8">Sac2 family-domain-containing protein</fullName>
    </submittedName>
</protein>
<dbReference type="InterPro" id="IPR048361">
    <property type="entry name" value="Vps52_C"/>
</dbReference>